<feature type="compositionally biased region" description="Low complexity" evidence="1">
    <location>
        <begin position="159"/>
        <end position="169"/>
    </location>
</feature>
<accession>A0ABP1RWX5</accession>
<organism evidence="2 3">
    <name type="scientific">Orchesella dallaii</name>
    <dbReference type="NCBI Taxonomy" id="48710"/>
    <lineage>
        <taxon>Eukaryota</taxon>
        <taxon>Metazoa</taxon>
        <taxon>Ecdysozoa</taxon>
        <taxon>Arthropoda</taxon>
        <taxon>Hexapoda</taxon>
        <taxon>Collembola</taxon>
        <taxon>Entomobryomorpha</taxon>
        <taxon>Entomobryoidea</taxon>
        <taxon>Orchesellidae</taxon>
        <taxon>Orchesellinae</taxon>
        <taxon>Orchesella</taxon>
    </lineage>
</organism>
<feature type="compositionally biased region" description="Acidic residues" evidence="1">
    <location>
        <begin position="21"/>
        <end position="36"/>
    </location>
</feature>
<evidence type="ECO:0000313" key="2">
    <source>
        <dbReference type="EMBL" id="CAL8137966.1"/>
    </source>
</evidence>
<reference evidence="2 3" key="1">
    <citation type="submission" date="2024-08" db="EMBL/GenBank/DDBJ databases">
        <authorList>
            <person name="Cucini C."/>
            <person name="Frati F."/>
        </authorList>
    </citation>
    <scope>NUCLEOTIDE SEQUENCE [LARGE SCALE GENOMIC DNA]</scope>
</reference>
<evidence type="ECO:0000256" key="1">
    <source>
        <dbReference type="SAM" id="MobiDB-lite"/>
    </source>
</evidence>
<name>A0ABP1RWX5_9HEXA</name>
<feature type="compositionally biased region" description="Polar residues" evidence="1">
    <location>
        <begin position="108"/>
        <end position="123"/>
    </location>
</feature>
<feature type="region of interest" description="Disordered" evidence="1">
    <location>
        <begin position="1"/>
        <end position="87"/>
    </location>
</feature>
<feature type="region of interest" description="Disordered" evidence="1">
    <location>
        <begin position="156"/>
        <end position="204"/>
    </location>
</feature>
<protein>
    <submittedName>
        <fullName evidence="2">Uncharacterized protein</fullName>
    </submittedName>
</protein>
<feature type="region of interest" description="Disordered" evidence="1">
    <location>
        <begin position="108"/>
        <end position="144"/>
    </location>
</feature>
<proteinExistence type="predicted"/>
<feature type="compositionally biased region" description="Basic and acidic residues" evidence="1">
    <location>
        <begin position="37"/>
        <end position="56"/>
    </location>
</feature>
<dbReference type="EMBL" id="CAXLJM020000121">
    <property type="protein sequence ID" value="CAL8137966.1"/>
    <property type="molecule type" value="Genomic_DNA"/>
</dbReference>
<comment type="caution">
    <text evidence="2">The sequence shown here is derived from an EMBL/GenBank/DDBJ whole genome shotgun (WGS) entry which is preliminary data.</text>
</comment>
<feature type="compositionally biased region" description="Low complexity" evidence="1">
    <location>
        <begin position="181"/>
        <end position="193"/>
    </location>
</feature>
<dbReference type="Proteomes" id="UP001642540">
    <property type="component" value="Unassembled WGS sequence"/>
</dbReference>
<keyword evidence="3" id="KW-1185">Reference proteome</keyword>
<sequence>MDTDPETTEGLVGSPVNETEALMEADERELEGDGDGEERTKSMDSMDGNGDKESETSKLLNNTEPHPSRPDQSGGGGGSSGEPKSPKEFSYAYHFKKKYTFRSDSVYSDVTPMSSAPHQSTSSKHSESRDKSGSLSSLKAPQSKWVSLKKKLGKINTLSSKSKSSSSSSSHDEKQEGSDNTTSTAAAPTSTTSGKPIKSLSERRSLLQRAKTLSILPINSAPKKEKEVPKKVVQPPELFNVGGEMNLIPLELLIDINDIKRPK</sequence>
<evidence type="ECO:0000313" key="3">
    <source>
        <dbReference type="Proteomes" id="UP001642540"/>
    </source>
</evidence>
<gene>
    <name evidence="2" type="ORF">ODALV1_LOCUS27159</name>
</gene>